<feature type="domain" description="GFO/IDH/MocA-like oxidoreductase" evidence="2">
    <location>
        <begin position="131"/>
        <end position="247"/>
    </location>
</feature>
<dbReference type="Proteomes" id="UP000093501">
    <property type="component" value="Unassembled WGS sequence"/>
</dbReference>
<evidence type="ECO:0000259" key="1">
    <source>
        <dbReference type="Pfam" id="PF01408"/>
    </source>
</evidence>
<dbReference type="InterPro" id="IPR050424">
    <property type="entry name" value="Gfo-Idh-MocA_inositol_DH"/>
</dbReference>
<dbReference type="InterPro" id="IPR000683">
    <property type="entry name" value="Gfo/Idh/MocA-like_OxRdtase_N"/>
</dbReference>
<dbReference type="RefSeq" id="WP_068752329.1">
    <property type="nucleotide sequence ID" value="NZ_LR214441.1"/>
</dbReference>
<dbReference type="GO" id="GO:0000166">
    <property type="term" value="F:nucleotide binding"/>
    <property type="evidence" value="ECO:0007669"/>
    <property type="project" value="InterPro"/>
</dbReference>
<reference evidence="4" key="1">
    <citation type="submission" date="2016-07" db="EMBL/GenBank/DDBJ databases">
        <authorList>
            <person name="Florea S."/>
            <person name="Webb J.S."/>
            <person name="Jaromczyk J."/>
            <person name="Schardl C.L."/>
        </authorList>
    </citation>
    <scope>NUCLEOTIDE SEQUENCE [LARGE SCALE GENOMIC DNA]</scope>
    <source>
        <strain evidence="4">IPBSL-7</strain>
    </source>
</reference>
<dbReference type="InterPro" id="IPR036291">
    <property type="entry name" value="NAD(P)-bd_dom_sf"/>
</dbReference>
<evidence type="ECO:0000313" key="4">
    <source>
        <dbReference type="Proteomes" id="UP000093501"/>
    </source>
</evidence>
<gene>
    <name evidence="3" type="ORF">BCR15_07980</name>
</gene>
<evidence type="ECO:0000259" key="2">
    <source>
        <dbReference type="Pfam" id="PF22725"/>
    </source>
</evidence>
<comment type="caution">
    <text evidence="3">The sequence shown here is derived from an EMBL/GenBank/DDBJ whole genome shotgun (WGS) entry which is preliminary data.</text>
</comment>
<dbReference type="Gene3D" id="3.30.360.10">
    <property type="entry name" value="Dihydrodipicolinate Reductase, domain 2"/>
    <property type="match status" value="1"/>
</dbReference>
<protein>
    <submittedName>
        <fullName evidence="3">Inositol 2-dehydrogenase</fullName>
    </submittedName>
</protein>
<keyword evidence="4" id="KW-1185">Reference proteome</keyword>
<dbReference type="EMBL" id="MBQD01000024">
    <property type="protein sequence ID" value="OCL31981.1"/>
    <property type="molecule type" value="Genomic_DNA"/>
</dbReference>
<dbReference type="PANTHER" id="PTHR43593:SF1">
    <property type="entry name" value="INOSITOL 2-DEHYDROGENASE"/>
    <property type="match status" value="1"/>
</dbReference>
<dbReference type="AlphaFoldDB" id="A0A1C0AIN8"/>
<feature type="domain" description="Gfo/Idh/MocA-like oxidoreductase N-terminal" evidence="1">
    <location>
        <begin position="3"/>
        <end position="121"/>
    </location>
</feature>
<name>A0A1C0AIN8_9ACTN</name>
<dbReference type="SUPFAM" id="SSF55347">
    <property type="entry name" value="Glyceraldehyde-3-phosphate dehydrogenase-like, C-terminal domain"/>
    <property type="match status" value="1"/>
</dbReference>
<evidence type="ECO:0000313" key="3">
    <source>
        <dbReference type="EMBL" id="OCL31981.1"/>
    </source>
</evidence>
<dbReference type="SUPFAM" id="SSF51735">
    <property type="entry name" value="NAD(P)-binding Rossmann-fold domains"/>
    <property type="match status" value="1"/>
</dbReference>
<accession>A0A1C0AIN8</accession>
<sequence>MTVRIGVIGAGGMGRAHIERIETELAGGRVVAVADLNLDGARAVAEPLGAKAYGTGAELIADPDVDAVLIATFGSVHAPDVIAAVQAGKYVLVEKPLATLTEDSLRILEAEQAAGKKLITVGFMRRFDKGYQEMREALVAGDHGYATLVHCRHRNPSVPEGYTTRNMIDDTAIHEIDTCRYLLGEEIVRVRIDTPRSTSHRFEHLADPLVLVAYTESGVRIDDEVNVNIGFGYSIECELVMEQGTIRLSDQHRTVVRDGEGERNPICRSHIDRFHDAFNAEVQQWIRAVERDEHTGSSAWDGYAAGVVVDAAVRSLESGGVEVPVEMIAKPAFYN</sequence>
<proteinExistence type="predicted"/>
<dbReference type="Pfam" id="PF22725">
    <property type="entry name" value="GFO_IDH_MocA_C3"/>
    <property type="match status" value="1"/>
</dbReference>
<dbReference type="InterPro" id="IPR055170">
    <property type="entry name" value="GFO_IDH_MocA-like_dom"/>
</dbReference>
<dbReference type="Pfam" id="PF01408">
    <property type="entry name" value="GFO_IDH_MocA"/>
    <property type="match status" value="1"/>
</dbReference>
<dbReference type="Gene3D" id="3.40.50.720">
    <property type="entry name" value="NAD(P)-binding Rossmann-like Domain"/>
    <property type="match status" value="1"/>
</dbReference>
<dbReference type="PANTHER" id="PTHR43593">
    <property type="match status" value="1"/>
</dbReference>
<organism evidence="3 4">
    <name type="scientific">Tessaracoccus lapidicaptus</name>
    <dbReference type="NCBI Taxonomy" id="1427523"/>
    <lineage>
        <taxon>Bacteria</taxon>
        <taxon>Bacillati</taxon>
        <taxon>Actinomycetota</taxon>
        <taxon>Actinomycetes</taxon>
        <taxon>Propionibacteriales</taxon>
        <taxon>Propionibacteriaceae</taxon>
        <taxon>Tessaracoccus</taxon>
    </lineage>
</organism>